<organism evidence="2 3">
    <name type="scientific">Endosaccharibacter trunci</name>
    <dbReference type="NCBI Taxonomy" id="2812733"/>
    <lineage>
        <taxon>Bacteria</taxon>
        <taxon>Pseudomonadati</taxon>
        <taxon>Pseudomonadota</taxon>
        <taxon>Alphaproteobacteria</taxon>
        <taxon>Acetobacterales</taxon>
        <taxon>Acetobacteraceae</taxon>
        <taxon>Endosaccharibacter</taxon>
    </lineage>
</organism>
<protein>
    <submittedName>
        <fullName evidence="2">Uncharacterized protein</fullName>
    </submittedName>
</protein>
<dbReference type="EMBL" id="JAMSKV010000001">
    <property type="protein sequence ID" value="MCQ8276918.1"/>
    <property type="molecule type" value="Genomic_DNA"/>
</dbReference>
<accession>A0ABT1W4Z2</accession>
<sequence>MRVVVPLLCALLLVPVAGRAAPSEDWFTAPSDSHAVPRRPPADHAALMSSFAPFYRVGPSSIGYSDAVVIDTESTMRQVFSVTAPFQHAEVPLPAGNWTVVSVATEASVDDGPAGMDTVLARLEGHTVTGLMLIRGADRKKPGTLLALPPNRFCDSHDRYATGRLTPARDGHDFCWFVSEETDPNLLWTLPEMPAALRYAVGTLNKTGDRLPHALVGATIFRIENNRWIEITTFSDPSRSGVPDAHGMRRPAAIAMADPAMRAFVDRLVRWTQQRATLIAHLGPSRRSPEEVAAINLEAPQ</sequence>
<keyword evidence="1" id="KW-0732">Signal</keyword>
<dbReference type="Proteomes" id="UP001524587">
    <property type="component" value="Unassembled WGS sequence"/>
</dbReference>
<proteinExistence type="predicted"/>
<evidence type="ECO:0000313" key="2">
    <source>
        <dbReference type="EMBL" id="MCQ8276918.1"/>
    </source>
</evidence>
<feature type="signal peptide" evidence="1">
    <location>
        <begin position="1"/>
        <end position="20"/>
    </location>
</feature>
<gene>
    <name evidence="2" type="ORF">NFI95_00445</name>
</gene>
<dbReference type="RefSeq" id="WP_422862364.1">
    <property type="nucleotide sequence ID" value="NZ_JAMSKV010000001.1"/>
</dbReference>
<evidence type="ECO:0000256" key="1">
    <source>
        <dbReference type="SAM" id="SignalP"/>
    </source>
</evidence>
<keyword evidence="3" id="KW-1185">Reference proteome</keyword>
<evidence type="ECO:0000313" key="3">
    <source>
        <dbReference type="Proteomes" id="UP001524587"/>
    </source>
</evidence>
<comment type="caution">
    <text evidence="2">The sequence shown here is derived from an EMBL/GenBank/DDBJ whole genome shotgun (WGS) entry which is preliminary data.</text>
</comment>
<feature type="chain" id="PRO_5045606074" evidence="1">
    <location>
        <begin position="21"/>
        <end position="301"/>
    </location>
</feature>
<reference evidence="2 3" key="1">
    <citation type="submission" date="2022-06" db="EMBL/GenBank/DDBJ databases">
        <title>Endosaccharibacter gen. nov., sp. nov., endophytic bacteria isolated from sugarcane.</title>
        <authorList>
            <person name="Pitiwittayakul N."/>
            <person name="Yukphan P."/>
            <person name="Charoenyingcharoen P."/>
            <person name="Tanasupawat S."/>
        </authorList>
    </citation>
    <scope>NUCLEOTIDE SEQUENCE [LARGE SCALE GENOMIC DNA]</scope>
    <source>
        <strain evidence="2 3">KSS8</strain>
    </source>
</reference>
<name>A0ABT1W4Z2_9PROT</name>